<name>A0A8J4W2H4_9ROSI</name>
<accession>A0A8J4W2H4</accession>
<organism evidence="2 3">
    <name type="scientific">Castanea mollissima</name>
    <name type="common">Chinese chestnut</name>
    <dbReference type="NCBI Taxonomy" id="60419"/>
    <lineage>
        <taxon>Eukaryota</taxon>
        <taxon>Viridiplantae</taxon>
        <taxon>Streptophyta</taxon>
        <taxon>Embryophyta</taxon>
        <taxon>Tracheophyta</taxon>
        <taxon>Spermatophyta</taxon>
        <taxon>Magnoliopsida</taxon>
        <taxon>eudicotyledons</taxon>
        <taxon>Gunneridae</taxon>
        <taxon>Pentapetalae</taxon>
        <taxon>rosids</taxon>
        <taxon>fabids</taxon>
        <taxon>Fagales</taxon>
        <taxon>Fagaceae</taxon>
        <taxon>Castanea</taxon>
    </lineage>
</organism>
<keyword evidence="3" id="KW-1185">Reference proteome</keyword>
<comment type="caution">
    <text evidence="2">The sequence shown here is derived from an EMBL/GenBank/DDBJ whole genome shotgun (WGS) entry which is preliminary data.</text>
</comment>
<dbReference type="EMBL" id="JRKL02000802">
    <property type="protein sequence ID" value="KAF3968201.1"/>
    <property type="molecule type" value="Genomic_DNA"/>
</dbReference>
<feature type="region of interest" description="Disordered" evidence="1">
    <location>
        <begin position="87"/>
        <end position="112"/>
    </location>
</feature>
<sequence>MMVILVVPCVIETEKGRGGSDKPKTDLHDVGIIGHMDLGPSNNGQKKGKGRLKKLAREQGPQGETSIMDQQGEVGAKRMGKIEILEAEEVPTKNGNSMNGSAVAARQHRRGP</sequence>
<dbReference type="Proteomes" id="UP000737018">
    <property type="component" value="Unassembled WGS sequence"/>
</dbReference>
<feature type="region of interest" description="Disordered" evidence="1">
    <location>
        <begin position="35"/>
        <end position="75"/>
    </location>
</feature>
<dbReference type="AlphaFoldDB" id="A0A8J4W2H4"/>
<proteinExistence type="predicted"/>
<gene>
    <name evidence="2" type="ORF">CMV_007881</name>
</gene>
<evidence type="ECO:0000313" key="3">
    <source>
        <dbReference type="Proteomes" id="UP000737018"/>
    </source>
</evidence>
<evidence type="ECO:0000256" key="1">
    <source>
        <dbReference type="SAM" id="MobiDB-lite"/>
    </source>
</evidence>
<evidence type="ECO:0000313" key="2">
    <source>
        <dbReference type="EMBL" id="KAF3968201.1"/>
    </source>
</evidence>
<reference evidence="2" key="1">
    <citation type="submission" date="2020-03" db="EMBL/GenBank/DDBJ databases">
        <title>Castanea mollissima Vanexum genome sequencing.</title>
        <authorList>
            <person name="Staton M."/>
        </authorList>
    </citation>
    <scope>NUCLEOTIDE SEQUENCE</scope>
    <source>
        <tissue evidence="2">Leaf</tissue>
    </source>
</reference>
<protein>
    <submittedName>
        <fullName evidence="2">Uncharacterized protein</fullName>
    </submittedName>
</protein>